<dbReference type="EMBL" id="CAEKKB010000001">
    <property type="protein sequence ID" value="CAB4293702.1"/>
    <property type="molecule type" value="Genomic_DNA"/>
</dbReference>
<organism evidence="1 2">
    <name type="scientific">Prunus armeniaca</name>
    <name type="common">Apricot</name>
    <name type="synonym">Armeniaca vulgaris</name>
    <dbReference type="NCBI Taxonomy" id="36596"/>
    <lineage>
        <taxon>Eukaryota</taxon>
        <taxon>Viridiplantae</taxon>
        <taxon>Streptophyta</taxon>
        <taxon>Embryophyta</taxon>
        <taxon>Tracheophyta</taxon>
        <taxon>Spermatophyta</taxon>
        <taxon>Magnoliopsida</taxon>
        <taxon>eudicotyledons</taxon>
        <taxon>Gunneridae</taxon>
        <taxon>Pentapetalae</taxon>
        <taxon>rosids</taxon>
        <taxon>fabids</taxon>
        <taxon>Rosales</taxon>
        <taxon>Rosaceae</taxon>
        <taxon>Amygdaloideae</taxon>
        <taxon>Amygdaleae</taxon>
        <taxon>Prunus</taxon>
    </lineage>
</organism>
<protein>
    <submittedName>
        <fullName evidence="1">Uncharacterized protein</fullName>
    </submittedName>
</protein>
<proteinExistence type="predicted"/>
<sequence>MESEKENLRSCKGEEVRENQISIPKIKSIPREVLLAPHTFIVYHLYSNEKAWCGDFGGHYFVAWRKSRKWILPPSPSGILGLDSSCTPRALGFCLKSSVAYQMNFDNLDI</sequence>
<name>A0A6J5W157_PRUAR</name>
<gene>
    <name evidence="1" type="ORF">ORAREDHAP_LOCUS2772</name>
</gene>
<keyword evidence="2" id="KW-1185">Reference proteome</keyword>
<evidence type="ECO:0000313" key="2">
    <source>
        <dbReference type="Proteomes" id="UP000507245"/>
    </source>
</evidence>
<accession>A0A6J5W157</accession>
<reference evidence="2" key="1">
    <citation type="journal article" date="2020" name="Genome Biol.">
        <title>Gamete binning: chromosome-level and haplotype-resolved genome assembly enabled by high-throughput single-cell sequencing of gamete genomes.</title>
        <authorList>
            <person name="Campoy J.A."/>
            <person name="Sun H."/>
            <person name="Goel M."/>
            <person name="Jiao W.-B."/>
            <person name="Folz-Donahue K."/>
            <person name="Wang N."/>
            <person name="Rubio M."/>
            <person name="Liu C."/>
            <person name="Kukat C."/>
            <person name="Ruiz D."/>
            <person name="Huettel B."/>
            <person name="Schneeberger K."/>
        </authorList>
    </citation>
    <scope>NUCLEOTIDE SEQUENCE [LARGE SCALE GENOMIC DNA]</scope>
    <source>
        <strain evidence="2">cv. Rojo Pasion</strain>
    </source>
</reference>
<evidence type="ECO:0000313" key="1">
    <source>
        <dbReference type="EMBL" id="CAB4293702.1"/>
    </source>
</evidence>
<dbReference type="AlphaFoldDB" id="A0A6J5W157"/>
<dbReference type="Proteomes" id="UP000507245">
    <property type="component" value="Unassembled WGS sequence"/>
</dbReference>